<protein>
    <submittedName>
        <fullName evidence="3">M15 family metallopeptidase</fullName>
    </submittedName>
</protein>
<dbReference type="PANTHER" id="PTHR34385:SF1">
    <property type="entry name" value="PEPTIDOGLYCAN L-ALANYL-D-GLUTAMATE ENDOPEPTIDASE CWLK"/>
    <property type="match status" value="1"/>
</dbReference>
<accession>A0A939DVX9</accession>
<sequence>MNVGHNGAVSAVQPRHAARESLAVRIAVPFGVLFTALASLSTILGGIEIEPAAAQQPPTPAAVLRLPAVDVLAAEAVDPCADKVVIAALAADDDDAAVRAFGGGAEFRAAVAAGSAPCVSLDDPNRIWVVVNKQRPLQPEGFAPASLSGTDLRATSLSNEMLPEVTVALERMAAASAAEGAGTLGINNGYRSYDVQTRTYESHVIARGQPGADAVSARPGYSEHQSGLAFDLIACTAECGMHEEFGGTSQGEWVAANAWRFGFIVRYVQGETGTTGYLPEPWHIRYIGPELAAAYHHGGFRTLEEFFGLPAAPDYAH</sequence>
<dbReference type="GO" id="GO:0006508">
    <property type="term" value="P:proteolysis"/>
    <property type="evidence" value="ECO:0007669"/>
    <property type="project" value="InterPro"/>
</dbReference>
<proteinExistence type="predicted"/>
<reference evidence="3" key="1">
    <citation type="submission" date="2020-12" db="EMBL/GenBank/DDBJ databases">
        <title>PHA producing bacteria isolated from mangrove.</title>
        <authorList>
            <person name="Zheng W."/>
            <person name="Yu S."/>
            <person name="Huang Y."/>
        </authorList>
    </citation>
    <scope>NUCLEOTIDE SEQUENCE</scope>
    <source>
        <strain evidence="3">GN8-5</strain>
    </source>
</reference>
<evidence type="ECO:0000313" key="4">
    <source>
        <dbReference type="Proteomes" id="UP000664385"/>
    </source>
</evidence>
<evidence type="ECO:0000259" key="2">
    <source>
        <dbReference type="Pfam" id="PF02557"/>
    </source>
</evidence>
<organism evidence="3 4">
    <name type="scientific">Microbacterium esteraromaticum</name>
    <dbReference type="NCBI Taxonomy" id="57043"/>
    <lineage>
        <taxon>Bacteria</taxon>
        <taxon>Bacillati</taxon>
        <taxon>Actinomycetota</taxon>
        <taxon>Actinomycetes</taxon>
        <taxon>Micrococcales</taxon>
        <taxon>Microbacteriaceae</taxon>
        <taxon>Microbacterium</taxon>
    </lineage>
</organism>
<dbReference type="Gene3D" id="3.30.1380.10">
    <property type="match status" value="1"/>
</dbReference>
<name>A0A939DVX9_9MICO</name>
<dbReference type="GO" id="GO:0008233">
    <property type="term" value="F:peptidase activity"/>
    <property type="evidence" value="ECO:0007669"/>
    <property type="project" value="InterPro"/>
</dbReference>
<evidence type="ECO:0000313" key="3">
    <source>
        <dbReference type="EMBL" id="MBN8205048.1"/>
    </source>
</evidence>
<dbReference type="InterPro" id="IPR009045">
    <property type="entry name" value="Zn_M74/Hedgehog-like"/>
</dbReference>
<gene>
    <name evidence="3" type="ORF">JF543_03630</name>
</gene>
<dbReference type="EMBL" id="JAEMWU010000001">
    <property type="protein sequence ID" value="MBN8205048.1"/>
    <property type="molecule type" value="Genomic_DNA"/>
</dbReference>
<dbReference type="InterPro" id="IPR052179">
    <property type="entry name" value="DD-CPase-like"/>
</dbReference>
<dbReference type="Pfam" id="PF02557">
    <property type="entry name" value="VanY"/>
    <property type="match status" value="1"/>
</dbReference>
<dbReference type="AlphaFoldDB" id="A0A939DVX9"/>
<evidence type="ECO:0000256" key="1">
    <source>
        <dbReference type="SAM" id="Phobius"/>
    </source>
</evidence>
<dbReference type="PANTHER" id="PTHR34385">
    <property type="entry name" value="D-ALANYL-D-ALANINE CARBOXYPEPTIDASE"/>
    <property type="match status" value="1"/>
</dbReference>
<feature type="domain" description="D-alanyl-D-alanine carboxypeptidase-like core" evidence="2">
    <location>
        <begin position="160"/>
        <end position="288"/>
    </location>
</feature>
<dbReference type="InterPro" id="IPR058193">
    <property type="entry name" value="VanY/YodJ_core_dom"/>
</dbReference>
<keyword evidence="1" id="KW-1133">Transmembrane helix</keyword>
<dbReference type="SUPFAM" id="SSF55166">
    <property type="entry name" value="Hedgehog/DD-peptidase"/>
    <property type="match status" value="1"/>
</dbReference>
<dbReference type="CDD" id="cd14852">
    <property type="entry name" value="LD-carboxypeptidase"/>
    <property type="match status" value="1"/>
</dbReference>
<comment type="caution">
    <text evidence="3">The sequence shown here is derived from an EMBL/GenBank/DDBJ whole genome shotgun (WGS) entry which is preliminary data.</text>
</comment>
<keyword evidence="1" id="KW-0812">Transmembrane</keyword>
<keyword evidence="1" id="KW-0472">Membrane</keyword>
<dbReference type="Proteomes" id="UP000664385">
    <property type="component" value="Unassembled WGS sequence"/>
</dbReference>
<dbReference type="InterPro" id="IPR003709">
    <property type="entry name" value="VanY-like_core_dom"/>
</dbReference>
<feature type="transmembrane region" description="Helical" evidence="1">
    <location>
        <begin position="22"/>
        <end position="47"/>
    </location>
</feature>